<dbReference type="Proteomes" id="UP000023152">
    <property type="component" value="Unassembled WGS sequence"/>
</dbReference>
<reference evidence="2 3" key="1">
    <citation type="journal article" date="2013" name="Curr. Biol.">
        <title>The Genome of the Foraminiferan Reticulomyxa filosa.</title>
        <authorList>
            <person name="Glockner G."/>
            <person name="Hulsmann N."/>
            <person name="Schleicher M."/>
            <person name="Noegel A.A."/>
            <person name="Eichinger L."/>
            <person name="Gallinger C."/>
            <person name="Pawlowski J."/>
            <person name="Sierra R."/>
            <person name="Euteneuer U."/>
            <person name="Pillet L."/>
            <person name="Moustafa A."/>
            <person name="Platzer M."/>
            <person name="Groth M."/>
            <person name="Szafranski K."/>
            <person name="Schliwa M."/>
        </authorList>
    </citation>
    <scope>NUCLEOTIDE SEQUENCE [LARGE SCALE GENOMIC DNA]</scope>
</reference>
<keyword evidence="3" id="KW-1185">Reference proteome</keyword>
<evidence type="ECO:0000313" key="3">
    <source>
        <dbReference type="Proteomes" id="UP000023152"/>
    </source>
</evidence>
<accession>X6P5V8</accession>
<dbReference type="EMBL" id="ASPP01003343">
    <property type="protein sequence ID" value="ETO33508.1"/>
    <property type="molecule type" value="Genomic_DNA"/>
</dbReference>
<organism evidence="2 3">
    <name type="scientific">Reticulomyxa filosa</name>
    <dbReference type="NCBI Taxonomy" id="46433"/>
    <lineage>
        <taxon>Eukaryota</taxon>
        <taxon>Sar</taxon>
        <taxon>Rhizaria</taxon>
        <taxon>Retaria</taxon>
        <taxon>Foraminifera</taxon>
        <taxon>Monothalamids</taxon>
        <taxon>Reticulomyxidae</taxon>
        <taxon>Reticulomyxa</taxon>
    </lineage>
</organism>
<evidence type="ECO:0000256" key="1">
    <source>
        <dbReference type="SAM" id="MobiDB-lite"/>
    </source>
</evidence>
<feature type="region of interest" description="Disordered" evidence="1">
    <location>
        <begin position="229"/>
        <end position="248"/>
    </location>
</feature>
<gene>
    <name evidence="2" type="ORF">RFI_03596</name>
</gene>
<evidence type="ECO:0000313" key="2">
    <source>
        <dbReference type="EMBL" id="ETO33508.1"/>
    </source>
</evidence>
<feature type="compositionally biased region" description="Low complexity" evidence="1">
    <location>
        <begin position="14"/>
        <end position="30"/>
    </location>
</feature>
<feature type="region of interest" description="Disordered" evidence="1">
    <location>
        <begin position="1"/>
        <end position="31"/>
    </location>
</feature>
<name>X6P5V8_RETFI</name>
<feature type="compositionally biased region" description="Basic residues" evidence="1">
    <location>
        <begin position="1"/>
        <end position="13"/>
    </location>
</feature>
<proteinExistence type="predicted"/>
<dbReference type="AlphaFoldDB" id="X6P5V8"/>
<sequence length="401" mass="46077">MNKRNQRKKRKNNNNKNNDSIDSTNNNNSNGERVALQLSQSKGIDCMNIISMYDTCDLQTMDQVLHLLHRWTRYPSSCDHLVDIGLLSALLGYVAQLQVLETYHKSQLLWIVKIVRNALTRHDTWCCIEEMEPHWRAYYSHMKALMAMTTTTTTTTTTTMMATMMMTKKSMKADAKQDELVQEWLRLQHHLVSHCLEFAIKFEMVEDKHIAMLVHGVLVTVHETPRSKSRLAGSVNEEKKEMHKRKDYKGTAVEKHVKKIRVTLDCRHIVWEDIESMGHKAAVSSSSLKFQPKVGQMNIDDIVYVFRPSDMADTDHKAKHLSMQQSNWLRQYPQSLCDDIAKNKAIQHRLFIISLKPTTTFTLGSHSLPLLPPPSLPPSLPNNRLSPLSSLSHCLAQTHRS</sequence>
<protein>
    <submittedName>
        <fullName evidence="2">Uncharacterized protein</fullName>
    </submittedName>
</protein>
<comment type="caution">
    <text evidence="2">The sequence shown here is derived from an EMBL/GenBank/DDBJ whole genome shotgun (WGS) entry which is preliminary data.</text>
</comment>